<protein>
    <submittedName>
        <fullName evidence="1">Uncharacterized protein</fullName>
    </submittedName>
</protein>
<dbReference type="EMBL" id="ML978066">
    <property type="protein sequence ID" value="KAF2021547.1"/>
    <property type="molecule type" value="Genomic_DNA"/>
</dbReference>
<accession>A0A6A5Y965</accession>
<organism evidence="1 2">
    <name type="scientific">Aaosphaeria arxii CBS 175.79</name>
    <dbReference type="NCBI Taxonomy" id="1450172"/>
    <lineage>
        <taxon>Eukaryota</taxon>
        <taxon>Fungi</taxon>
        <taxon>Dikarya</taxon>
        <taxon>Ascomycota</taxon>
        <taxon>Pezizomycotina</taxon>
        <taxon>Dothideomycetes</taxon>
        <taxon>Pleosporomycetidae</taxon>
        <taxon>Pleosporales</taxon>
        <taxon>Pleosporales incertae sedis</taxon>
        <taxon>Aaosphaeria</taxon>
    </lineage>
</organism>
<keyword evidence="2" id="KW-1185">Reference proteome</keyword>
<gene>
    <name evidence="1" type="ORF">BU24DRAFT_22456</name>
</gene>
<sequence>MLRAAFQKQASMHCMRYLPVVRSTAWRGLELRVVSILVLCLVWSIVHMYTVPPVVTAVNGRVHDVVALSVGDTRKSWCSAVQAYLARPRFTRQHGCQDVQTTECTWTTTQFTAKYTVYQRTFFPSNEFSASPPSKRE</sequence>
<dbReference type="Proteomes" id="UP000799778">
    <property type="component" value="Unassembled WGS sequence"/>
</dbReference>
<proteinExistence type="predicted"/>
<evidence type="ECO:0000313" key="1">
    <source>
        <dbReference type="EMBL" id="KAF2021547.1"/>
    </source>
</evidence>
<dbReference type="AlphaFoldDB" id="A0A6A5Y965"/>
<evidence type="ECO:0000313" key="2">
    <source>
        <dbReference type="Proteomes" id="UP000799778"/>
    </source>
</evidence>
<name>A0A6A5Y965_9PLEO</name>
<dbReference type="GeneID" id="54279490"/>
<dbReference type="RefSeq" id="XP_033389886.1">
    <property type="nucleotide sequence ID" value="XM_033522093.1"/>
</dbReference>
<reference evidence="1" key="1">
    <citation type="journal article" date="2020" name="Stud. Mycol.">
        <title>101 Dothideomycetes genomes: a test case for predicting lifestyles and emergence of pathogens.</title>
        <authorList>
            <person name="Haridas S."/>
            <person name="Albert R."/>
            <person name="Binder M."/>
            <person name="Bloem J."/>
            <person name="Labutti K."/>
            <person name="Salamov A."/>
            <person name="Andreopoulos B."/>
            <person name="Baker S."/>
            <person name="Barry K."/>
            <person name="Bills G."/>
            <person name="Bluhm B."/>
            <person name="Cannon C."/>
            <person name="Castanera R."/>
            <person name="Culley D."/>
            <person name="Daum C."/>
            <person name="Ezra D."/>
            <person name="Gonzalez J."/>
            <person name="Henrissat B."/>
            <person name="Kuo A."/>
            <person name="Liang C."/>
            <person name="Lipzen A."/>
            <person name="Lutzoni F."/>
            <person name="Magnuson J."/>
            <person name="Mondo S."/>
            <person name="Nolan M."/>
            <person name="Ohm R."/>
            <person name="Pangilinan J."/>
            <person name="Park H.-J."/>
            <person name="Ramirez L."/>
            <person name="Alfaro M."/>
            <person name="Sun H."/>
            <person name="Tritt A."/>
            <person name="Yoshinaga Y."/>
            <person name="Zwiers L.-H."/>
            <person name="Turgeon B."/>
            <person name="Goodwin S."/>
            <person name="Spatafora J."/>
            <person name="Crous P."/>
            <person name="Grigoriev I."/>
        </authorList>
    </citation>
    <scope>NUCLEOTIDE SEQUENCE</scope>
    <source>
        <strain evidence="1">CBS 175.79</strain>
    </source>
</reference>